<keyword evidence="3" id="KW-1185">Reference proteome</keyword>
<gene>
    <name evidence="2" type="ORF">ACFQ1R_13625</name>
</gene>
<dbReference type="InterPro" id="IPR045391">
    <property type="entry name" value="DUF6520"/>
</dbReference>
<dbReference type="Proteomes" id="UP001597061">
    <property type="component" value="Unassembled WGS sequence"/>
</dbReference>
<evidence type="ECO:0000313" key="3">
    <source>
        <dbReference type="Proteomes" id="UP001597061"/>
    </source>
</evidence>
<sequence>MKTKVFKFMLPALAMVLAIGLSFATEAKRSAQTGYYDDPFIPGVQSIITDCEKQPSGDLCQTEEGYQLFDTPALNSVPNNELRRVE</sequence>
<protein>
    <submittedName>
        <fullName evidence="2">DUF6520 family protein</fullName>
    </submittedName>
</protein>
<accession>A0ABW3JPC9</accession>
<dbReference type="EMBL" id="JBHTJI010000042">
    <property type="protein sequence ID" value="MFD0991142.1"/>
    <property type="molecule type" value="Genomic_DNA"/>
</dbReference>
<feature type="chain" id="PRO_5046597155" evidence="1">
    <location>
        <begin position="28"/>
        <end position="86"/>
    </location>
</feature>
<dbReference type="Pfam" id="PF20130">
    <property type="entry name" value="DUF6520"/>
    <property type="match status" value="1"/>
</dbReference>
<reference evidence="3" key="1">
    <citation type="journal article" date="2019" name="Int. J. Syst. Evol. Microbiol.">
        <title>The Global Catalogue of Microorganisms (GCM) 10K type strain sequencing project: providing services to taxonomists for standard genome sequencing and annotation.</title>
        <authorList>
            <consortium name="The Broad Institute Genomics Platform"/>
            <consortium name="The Broad Institute Genome Sequencing Center for Infectious Disease"/>
            <person name="Wu L."/>
            <person name="Ma J."/>
        </authorList>
    </citation>
    <scope>NUCLEOTIDE SEQUENCE [LARGE SCALE GENOMIC DNA]</scope>
    <source>
        <strain evidence="3">CCUG 62414</strain>
    </source>
</reference>
<dbReference type="RefSeq" id="WP_379926820.1">
    <property type="nucleotide sequence ID" value="NZ_JBHTJI010000042.1"/>
</dbReference>
<comment type="caution">
    <text evidence="2">The sequence shown here is derived from an EMBL/GenBank/DDBJ whole genome shotgun (WGS) entry which is preliminary data.</text>
</comment>
<organism evidence="2 3">
    <name type="scientific">Mariniflexile jejuense</name>
    <dbReference type="NCBI Taxonomy" id="1173582"/>
    <lineage>
        <taxon>Bacteria</taxon>
        <taxon>Pseudomonadati</taxon>
        <taxon>Bacteroidota</taxon>
        <taxon>Flavobacteriia</taxon>
        <taxon>Flavobacteriales</taxon>
        <taxon>Flavobacteriaceae</taxon>
        <taxon>Mariniflexile</taxon>
    </lineage>
</organism>
<keyword evidence="1" id="KW-0732">Signal</keyword>
<evidence type="ECO:0000313" key="2">
    <source>
        <dbReference type="EMBL" id="MFD0991142.1"/>
    </source>
</evidence>
<name>A0ABW3JPC9_9FLAO</name>
<evidence type="ECO:0000256" key="1">
    <source>
        <dbReference type="SAM" id="SignalP"/>
    </source>
</evidence>
<proteinExistence type="predicted"/>
<feature type="signal peptide" evidence="1">
    <location>
        <begin position="1"/>
        <end position="27"/>
    </location>
</feature>